<protein>
    <recommendedName>
        <fullName evidence="3">Uroporphyrinogen-III synthase</fullName>
    </recommendedName>
</protein>
<evidence type="ECO:0000313" key="2">
    <source>
        <dbReference type="Proteomes" id="UP001195483"/>
    </source>
</evidence>
<name>A0AAE0VYZ1_9BIVA</name>
<dbReference type="AlphaFoldDB" id="A0AAE0VYZ1"/>
<evidence type="ECO:0000313" key="1">
    <source>
        <dbReference type="EMBL" id="KAK3595873.1"/>
    </source>
</evidence>
<proteinExistence type="predicted"/>
<dbReference type="Gene3D" id="3.40.50.10090">
    <property type="match status" value="1"/>
</dbReference>
<dbReference type="GO" id="GO:0004852">
    <property type="term" value="F:uroporphyrinogen-III synthase activity"/>
    <property type="evidence" value="ECO:0007669"/>
    <property type="project" value="InterPro"/>
</dbReference>
<dbReference type="InterPro" id="IPR036108">
    <property type="entry name" value="4pyrrol_syn_uPrphyn_synt_sf"/>
</dbReference>
<evidence type="ECO:0008006" key="3">
    <source>
        <dbReference type="Google" id="ProtNLM"/>
    </source>
</evidence>
<sequence>MNFQIVAIGPTTQKELVSQGIDVFGVCSTPDPHGLLSVLTKEPRLDNPKIFRTLLDKKSEPDI</sequence>
<comment type="caution">
    <text evidence="1">The sequence shown here is derived from an EMBL/GenBank/DDBJ whole genome shotgun (WGS) entry which is preliminary data.</text>
</comment>
<gene>
    <name evidence="1" type="ORF">CHS0354_014696</name>
</gene>
<reference evidence="1" key="3">
    <citation type="submission" date="2023-05" db="EMBL/GenBank/DDBJ databases">
        <authorList>
            <person name="Smith C.H."/>
        </authorList>
    </citation>
    <scope>NUCLEOTIDE SEQUENCE</scope>
    <source>
        <strain evidence="1">CHS0354</strain>
        <tissue evidence="1">Mantle</tissue>
    </source>
</reference>
<reference evidence="1" key="2">
    <citation type="journal article" date="2021" name="Genome Biol. Evol.">
        <title>Developing a high-quality reference genome for a parasitic bivalve with doubly uniparental inheritance (Bivalvia: Unionida).</title>
        <authorList>
            <person name="Smith C.H."/>
        </authorList>
    </citation>
    <scope>NUCLEOTIDE SEQUENCE</scope>
    <source>
        <strain evidence="1">CHS0354</strain>
        <tissue evidence="1">Mantle</tissue>
    </source>
</reference>
<reference evidence="1" key="1">
    <citation type="journal article" date="2021" name="Genome Biol. Evol.">
        <title>A High-Quality Reference Genome for a Parasitic Bivalve with Doubly Uniparental Inheritance (Bivalvia: Unionida).</title>
        <authorList>
            <person name="Smith C.H."/>
        </authorList>
    </citation>
    <scope>NUCLEOTIDE SEQUENCE</scope>
    <source>
        <strain evidence="1">CHS0354</strain>
    </source>
</reference>
<dbReference type="SUPFAM" id="SSF69618">
    <property type="entry name" value="HemD-like"/>
    <property type="match status" value="1"/>
</dbReference>
<dbReference type="EMBL" id="JAEAOA010000900">
    <property type="protein sequence ID" value="KAK3595873.1"/>
    <property type="molecule type" value="Genomic_DNA"/>
</dbReference>
<keyword evidence="2" id="KW-1185">Reference proteome</keyword>
<organism evidence="1 2">
    <name type="scientific">Potamilus streckersoni</name>
    <dbReference type="NCBI Taxonomy" id="2493646"/>
    <lineage>
        <taxon>Eukaryota</taxon>
        <taxon>Metazoa</taxon>
        <taxon>Spiralia</taxon>
        <taxon>Lophotrochozoa</taxon>
        <taxon>Mollusca</taxon>
        <taxon>Bivalvia</taxon>
        <taxon>Autobranchia</taxon>
        <taxon>Heteroconchia</taxon>
        <taxon>Palaeoheterodonta</taxon>
        <taxon>Unionida</taxon>
        <taxon>Unionoidea</taxon>
        <taxon>Unionidae</taxon>
        <taxon>Ambleminae</taxon>
        <taxon>Lampsilini</taxon>
        <taxon>Potamilus</taxon>
    </lineage>
</organism>
<dbReference type="Proteomes" id="UP001195483">
    <property type="component" value="Unassembled WGS sequence"/>
</dbReference>
<accession>A0AAE0VYZ1</accession>
<dbReference type="GO" id="GO:0033014">
    <property type="term" value="P:tetrapyrrole biosynthetic process"/>
    <property type="evidence" value="ECO:0007669"/>
    <property type="project" value="InterPro"/>
</dbReference>